<dbReference type="RefSeq" id="WP_211853525.1">
    <property type="nucleotide sequence ID" value="NZ_JAAGBB010000018.1"/>
</dbReference>
<dbReference type="Proteomes" id="UP001196870">
    <property type="component" value="Unassembled WGS sequence"/>
</dbReference>
<dbReference type="PANTHER" id="PTHR30363:SF4">
    <property type="entry name" value="GLYCEROL-3-PHOSPHATE REGULON REPRESSOR"/>
    <property type="match status" value="1"/>
</dbReference>
<accession>A0ABS5EZZ6</accession>
<proteinExistence type="predicted"/>
<dbReference type="InterPro" id="IPR014036">
    <property type="entry name" value="DeoR-like_C"/>
</dbReference>
<feature type="domain" description="HTH deoR-type" evidence="5">
    <location>
        <begin position="3"/>
        <end position="58"/>
    </location>
</feature>
<evidence type="ECO:0000256" key="1">
    <source>
        <dbReference type="ARBA" id="ARBA00022491"/>
    </source>
</evidence>
<evidence type="ECO:0000313" key="6">
    <source>
        <dbReference type="EMBL" id="MBR0665854.1"/>
    </source>
</evidence>
<dbReference type="SMART" id="SM01134">
    <property type="entry name" value="DeoRC"/>
    <property type="match status" value="1"/>
</dbReference>
<protein>
    <submittedName>
        <fullName evidence="6">DeoR/GlpR transcriptional regulator</fullName>
    </submittedName>
</protein>
<dbReference type="InterPro" id="IPR050313">
    <property type="entry name" value="Carb_Metab_HTH_regulators"/>
</dbReference>
<dbReference type="PROSITE" id="PS00894">
    <property type="entry name" value="HTH_DEOR_1"/>
    <property type="match status" value="1"/>
</dbReference>
<gene>
    <name evidence="6" type="ORF">GXW71_15965</name>
</gene>
<evidence type="ECO:0000256" key="3">
    <source>
        <dbReference type="ARBA" id="ARBA00023125"/>
    </source>
</evidence>
<keyword evidence="1" id="KW-0678">Repressor</keyword>
<keyword evidence="2" id="KW-0805">Transcription regulation</keyword>
<dbReference type="Pfam" id="PF00455">
    <property type="entry name" value="DeoRC"/>
    <property type="match status" value="1"/>
</dbReference>
<dbReference type="PRINTS" id="PR00037">
    <property type="entry name" value="HTHLACR"/>
</dbReference>
<dbReference type="EMBL" id="JAAGBB010000018">
    <property type="protein sequence ID" value="MBR0665854.1"/>
    <property type="molecule type" value="Genomic_DNA"/>
</dbReference>
<dbReference type="Gene3D" id="3.40.50.1360">
    <property type="match status" value="1"/>
</dbReference>
<name>A0ABS5EZZ6_9PROT</name>
<keyword evidence="7" id="KW-1185">Reference proteome</keyword>
<dbReference type="Pfam" id="PF08220">
    <property type="entry name" value="HTH_DeoR"/>
    <property type="match status" value="1"/>
</dbReference>
<keyword evidence="3" id="KW-0238">DNA-binding</keyword>
<evidence type="ECO:0000256" key="4">
    <source>
        <dbReference type="ARBA" id="ARBA00023163"/>
    </source>
</evidence>
<dbReference type="SUPFAM" id="SSF46785">
    <property type="entry name" value="Winged helix' DNA-binding domain"/>
    <property type="match status" value="1"/>
</dbReference>
<dbReference type="InterPro" id="IPR036390">
    <property type="entry name" value="WH_DNA-bd_sf"/>
</dbReference>
<sequence length="257" mass="27535">MQVDARHQRILDILMRRGYAGIDELVASFDVTPQTIRRDLQDLADRGLLRRHHGGASMLSSTANTDYVQRHVENVAGKASIAAAAAALIAPGSSIFMTPGTTVEAAAAAIADAKLKGLKVITNSTVAAQILGRNPDISIHLTGGVWQSNNQALAGPTAAEIAGRYRCDVMLTSIGAIDPDGWLLEFRDEEVVVGRAMLANARRRVLLADHSKFSRVATCKLARIADMTTIVTDRAPTKPVQRHIRDAGCELILAPEA</sequence>
<evidence type="ECO:0000256" key="2">
    <source>
        <dbReference type="ARBA" id="ARBA00023015"/>
    </source>
</evidence>
<dbReference type="InterPro" id="IPR037171">
    <property type="entry name" value="NagB/RpiA_transferase-like"/>
</dbReference>
<organism evidence="6 7">
    <name type="scientific">Plastoroseomonas hellenica</name>
    <dbReference type="NCBI Taxonomy" id="2687306"/>
    <lineage>
        <taxon>Bacteria</taxon>
        <taxon>Pseudomonadati</taxon>
        <taxon>Pseudomonadota</taxon>
        <taxon>Alphaproteobacteria</taxon>
        <taxon>Acetobacterales</taxon>
        <taxon>Acetobacteraceae</taxon>
        <taxon>Plastoroseomonas</taxon>
    </lineage>
</organism>
<reference evidence="7" key="1">
    <citation type="journal article" date="2021" name="Syst. Appl. Microbiol.">
        <title>Roseomonas hellenica sp. nov., isolated from roots of wild-growing Alkanna tinctoria.</title>
        <authorList>
            <person name="Rat A."/>
            <person name="Naranjo H.D."/>
            <person name="Lebbe L."/>
            <person name="Cnockaert M."/>
            <person name="Krigas N."/>
            <person name="Grigoriadou K."/>
            <person name="Maloupa E."/>
            <person name="Willems A."/>
        </authorList>
    </citation>
    <scope>NUCLEOTIDE SEQUENCE [LARGE SCALE GENOMIC DNA]</scope>
    <source>
        <strain evidence="7">LMG 31523</strain>
    </source>
</reference>
<dbReference type="PANTHER" id="PTHR30363">
    <property type="entry name" value="HTH-TYPE TRANSCRIPTIONAL REGULATOR SRLR-RELATED"/>
    <property type="match status" value="1"/>
</dbReference>
<dbReference type="SMART" id="SM00420">
    <property type="entry name" value="HTH_DEOR"/>
    <property type="match status" value="1"/>
</dbReference>
<dbReference type="Gene3D" id="1.10.10.10">
    <property type="entry name" value="Winged helix-like DNA-binding domain superfamily/Winged helix DNA-binding domain"/>
    <property type="match status" value="1"/>
</dbReference>
<dbReference type="PROSITE" id="PS51000">
    <property type="entry name" value="HTH_DEOR_2"/>
    <property type="match status" value="1"/>
</dbReference>
<keyword evidence="4" id="KW-0804">Transcription</keyword>
<dbReference type="InterPro" id="IPR036388">
    <property type="entry name" value="WH-like_DNA-bd_sf"/>
</dbReference>
<dbReference type="InterPro" id="IPR001034">
    <property type="entry name" value="DeoR_HTH"/>
</dbReference>
<dbReference type="InterPro" id="IPR018356">
    <property type="entry name" value="Tscrpt_reg_HTH_DeoR_CS"/>
</dbReference>
<evidence type="ECO:0000259" key="5">
    <source>
        <dbReference type="PROSITE" id="PS51000"/>
    </source>
</evidence>
<dbReference type="SUPFAM" id="SSF100950">
    <property type="entry name" value="NagB/RpiA/CoA transferase-like"/>
    <property type="match status" value="1"/>
</dbReference>
<evidence type="ECO:0000313" key="7">
    <source>
        <dbReference type="Proteomes" id="UP001196870"/>
    </source>
</evidence>
<comment type="caution">
    <text evidence="6">The sequence shown here is derived from an EMBL/GenBank/DDBJ whole genome shotgun (WGS) entry which is preliminary data.</text>
</comment>